<proteinExistence type="predicted"/>
<name>A0A1Y2BIB2_9TREE</name>
<dbReference type="AlphaFoldDB" id="A0A1Y2BIB2"/>
<keyword evidence="1" id="KW-0812">Transmembrane</keyword>
<comment type="caution">
    <text evidence="2">The sequence shown here is derived from an EMBL/GenBank/DDBJ whole genome shotgun (WGS) entry which is preliminary data.</text>
</comment>
<gene>
    <name evidence="2" type="ORF">BCR39DRAFT_556701</name>
</gene>
<dbReference type="EMBL" id="MCFC01000003">
    <property type="protein sequence ID" value="ORY34310.1"/>
    <property type="molecule type" value="Genomic_DNA"/>
</dbReference>
<dbReference type="InParanoid" id="A0A1Y2BIB2"/>
<accession>A0A1Y2BIB2</accession>
<reference evidence="2 3" key="1">
    <citation type="submission" date="2016-07" db="EMBL/GenBank/DDBJ databases">
        <title>Pervasive Adenine N6-methylation of Active Genes in Fungi.</title>
        <authorList>
            <consortium name="DOE Joint Genome Institute"/>
            <person name="Mondo S.J."/>
            <person name="Dannebaum R.O."/>
            <person name="Kuo R.C."/>
            <person name="Labutti K."/>
            <person name="Haridas S."/>
            <person name="Kuo A."/>
            <person name="Salamov A."/>
            <person name="Ahrendt S.R."/>
            <person name="Lipzen A."/>
            <person name="Sullivan W."/>
            <person name="Andreopoulos W.B."/>
            <person name="Clum A."/>
            <person name="Lindquist E."/>
            <person name="Daum C."/>
            <person name="Ramamoorthy G.K."/>
            <person name="Gryganskyi A."/>
            <person name="Culley D."/>
            <person name="Magnuson J.K."/>
            <person name="James T.Y."/>
            <person name="O'Malley M.A."/>
            <person name="Stajich J.E."/>
            <person name="Spatafora J.W."/>
            <person name="Visel A."/>
            <person name="Grigoriev I.V."/>
        </authorList>
    </citation>
    <scope>NUCLEOTIDE SEQUENCE [LARGE SCALE GENOMIC DNA]</scope>
    <source>
        <strain evidence="2 3">68-887.2</strain>
    </source>
</reference>
<evidence type="ECO:0000313" key="2">
    <source>
        <dbReference type="EMBL" id="ORY34310.1"/>
    </source>
</evidence>
<keyword evidence="1" id="KW-1133">Transmembrane helix</keyword>
<keyword evidence="1" id="KW-0472">Membrane</keyword>
<evidence type="ECO:0000256" key="1">
    <source>
        <dbReference type="SAM" id="Phobius"/>
    </source>
</evidence>
<sequence length="110" mass="12133">MIGNNFVRAGLRTGLRPTMAARPTMLARPVVPSQQAAQGMMTKRMYSEADRGGLGRGKSKLIFRFGWRDIPIELYPMGFVVLAGVVGATIAITRHFYLDGLRLGPTPKRE</sequence>
<dbReference type="Proteomes" id="UP000193986">
    <property type="component" value="Unassembled WGS sequence"/>
</dbReference>
<evidence type="ECO:0000313" key="3">
    <source>
        <dbReference type="Proteomes" id="UP000193986"/>
    </source>
</evidence>
<protein>
    <submittedName>
        <fullName evidence="2">Uncharacterized protein</fullName>
    </submittedName>
</protein>
<organism evidence="2 3">
    <name type="scientific">Naematelia encephala</name>
    <dbReference type="NCBI Taxonomy" id="71784"/>
    <lineage>
        <taxon>Eukaryota</taxon>
        <taxon>Fungi</taxon>
        <taxon>Dikarya</taxon>
        <taxon>Basidiomycota</taxon>
        <taxon>Agaricomycotina</taxon>
        <taxon>Tremellomycetes</taxon>
        <taxon>Tremellales</taxon>
        <taxon>Naemateliaceae</taxon>
        <taxon>Naematelia</taxon>
    </lineage>
</organism>
<feature type="transmembrane region" description="Helical" evidence="1">
    <location>
        <begin position="74"/>
        <end position="97"/>
    </location>
</feature>
<keyword evidence="3" id="KW-1185">Reference proteome</keyword>
<dbReference type="OrthoDB" id="2572300at2759"/>